<keyword evidence="2" id="KW-1185">Reference proteome</keyword>
<proteinExistence type="predicted"/>
<dbReference type="Proteomes" id="UP000789405">
    <property type="component" value="Unassembled WGS sequence"/>
</dbReference>
<dbReference type="EMBL" id="CAJVPY010000822">
    <property type="protein sequence ID" value="CAG8493685.1"/>
    <property type="molecule type" value="Genomic_DNA"/>
</dbReference>
<reference evidence="1" key="1">
    <citation type="submission" date="2021-06" db="EMBL/GenBank/DDBJ databases">
        <authorList>
            <person name="Kallberg Y."/>
            <person name="Tangrot J."/>
            <person name="Rosling A."/>
        </authorList>
    </citation>
    <scope>NUCLEOTIDE SEQUENCE</scope>
    <source>
        <strain evidence="1">MA453B</strain>
    </source>
</reference>
<gene>
    <name evidence="1" type="ORF">DERYTH_LOCUS2543</name>
</gene>
<evidence type="ECO:0000313" key="2">
    <source>
        <dbReference type="Proteomes" id="UP000789405"/>
    </source>
</evidence>
<name>A0A9N8WRR7_9GLOM</name>
<protein>
    <submittedName>
        <fullName evidence="1">21326_t:CDS:1</fullName>
    </submittedName>
</protein>
<dbReference type="AlphaFoldDB" id="A0A9N8WRR7"/>
<comment type="caution">
    <text evidence="1">The sequence shown here is derived from an EMBL/GenBank/DDBJ whole genome shotgun (WGS) entry which is preliminary data.</text>
</comment>
<evidence type="ECO:0000313" key="1">
    <source>
        <dbReference type="EMBL" id="CAG8493685.1"/>
    </source>
</evidence>
<accession>A0A9N8WRR7</accession>
<organism evidence="1 2">
    <name type="scientific">Dentiscutata erythropus</name>
    <dbReference type="NCBI Taxonomy" id="1348616"/>
    <lineage>
        <taxon>Eukaryota</taxon>
        <taxon>Fungi</taxon>
        <taxon>Fungi incertae sedis</taxon>
        <taxon>Mucoromycota</taxon>
        <taxon>Glomeromycotina</taxon>
        <taxon>Glomeromycetes</taxon>
        <taxon>Diversisporales</taxon>
        <taxon>Gigasporaceae</taxon>
        <taxon>Dentiscutata</taxon>
    </lineage>
</organism>
<sequence>MGNNPLEIHPGFVASALNTAAAIPLTIERHFCCNDVPPDPSCEPR</sequence>